<dbReference type="InterPro" id="IPR031329">
    <property type="entry name" value="NEUT/ALK_ceramidase_N"/>
</dbReference>
<evidence type="ECO:0000313" key="3">
    <source>
        <dbReference type="Proteomes" id="UP000309676"/>
    </source>
</evidence>
<sequence length="421" mass="46260">MRLGVAKRDITPWGSVPLAGFASRNGKGFDGIDKRLYVRTFYFERRTETNAVEKALLAIADILFWDSRRVKALQRMIHRTWGIPEEAIILHATHTHSGPSVSYRTIHIGDPVPEYVSFLETETLASVEAAIACAEPVTIERGVGSCDIGVNRRVKIGDAIEIGLNESGIRDQELTVVRFAVEGTNRTKALLTHYACHPTVTNANRVSSEFIGVAMDLLEEQEGGVSGYLQGCCGDINPAVRSDLDTVDSLGRRLADSVRLTLRSGLESVGPAAIRYRRVYVDLPFDRLPAPEQLRDMLTSAQPPEIRAWAERLLDEPDALSPSIPLELGRVDIADGLALLSMSGEMVVEYGLFIKQLSGNKIIPVAYSNGMSGYVTTAKQREEGGYEPIGSTLYFGLPAPFRHDAERMVLHSLSDLIDGQH</sequence>
<proteinExistence type="predicted"/>
<reference evidence="2 3" key="1">
    <citation type="submission" date="2019-05" db="EMBL/GenBank/DDBJ databases">
        <authorList>
            <person name="Narsing Rao M.P."/>
            <person name="Li W.J."/>
        </authorList>
    </citation>
    <scope>NUCLEOTIDE SEQUENCE [LARGE SCALE GENOMIC DNA]</scope>
    <source>
        <strain evidence="2 3">SYSU_K30003</strain>
    </source>
</reference>
<dbReference type="RefSeq" id="WP_138191446.1">
    <property type="nucleotide sequence ID" value="NZ_VCIW01000001.1"/>
</dbReference>
<evidence type="ECO:0000259" key="1">
    <source>
        <dbReference type="Pfam" id="PF04734"/>
    </source>
</evidence>
<accession>A0A5R9GHE6</accession>
<gene>
    <name evidence="2" type="ORF">FE782_00575</name>
</gene>
<protein>
    <recommendedName>
        <fullName evidence="1">Neutral/alkaline non-lysosomal ceramidase N-terminal domain-containing protein</fullName>
    </recommendedName>
</protein>
<keyword evidence="3" id="KW-1185">Reference proteome</keyword>
<organism evidence="2 3">
    <name type="scientific">Paenibacillus antri</name>
    <dbReference type="NCBI Taxonomy" id="2582848"/>
    <lineage>
        <taxon>Bacteria</taxon>
        <taxon>Bacillati</taxon>
        <taxon>Bacillota</taxon>
        <taxon>Bacilli</taxon>
        <taxon>Bacillales</taxon>
        <taxon>Paenibacillaceae</taxon>
        <taxon>Paenibacillus</taxon>
    </lineage>
</organism>
<feature type="domain" description="Neutral/alkaline non-lysosomal ceramidase N-terminal" evidence="1">
    <location>
        <begin position="2"/>
        <end position="240"/>
    </location>
</feature>
<dbReference type="Proteomes" id="UP000309676">
    <property type="component" value="Unassembled WGS sequence"/>
</dbReference>
<dbReference type="AlphaFoldDB" id="A0A5R9GHE6"/>
<name>A0A5R9GHE6_9BACL</name>
<dbReference type="Pfam" id="PF04734">
    <property type="entry name" value="Ceramidase_alk"/>
    <property type="match status" value="1"/>
</dbReference>
<evidence type="ECO:0000313" key="2">
    <source>
        <dbReference type="EMBL" id="TLS53886.1"/>
    </source>
</evidence>
<dbReference type="OrthoDB" id="622550at2"/>
<dbReference type="EMBL" id="VCIW01000001">
    <property type="protein sequence ID" value="TLS53886.1"/>
    <property type="molecule type" value="Genomic_DNA"/>
</dbReference>
<comment type="caution">
    <text evidence="2">The sequence shown here is derived from an EMBL/GenBank/DDBJ whole genome shotgun (WGS) entry which is preliminary data.</text>
</comment>